<reference evidence="2 3" key="1">
    <citation type="journal article" date="2018" name="Nat. Ecol. Evol.">
        <title>Pezizomycetes genomes reveal the molecular basis of ectomycorrhizal truffle lifestyle.</title>
        <authorList>
            <person name="Murat C."/>
            <person name="Payen T."/>
            <person name="Noel B."/>
            <person name="Kuo A."/>
            <person name="Morin E."/>
            <person name="Chen J."/>
            <person name="Kohler A."/>
            <person name="Krizsan K."/>
            <person name="Balestrini R."/>
            <person name="Da Silva C."/>
            <person name="Montanini B."/>
            <person name="Hainaut M."/>
            <person name="Levati E."/>
            <person name="Barry K.W."/>
            <person name="Belfiori B."/>
            <person name="Cichocki N."/>
            <person name="Clum A."/>
            <person name="Dockter R.B."/>
            <person name="Fauchery L."/>
            <person name="Guy J."/>
            <person name="Iotti M."/>
            <person name="Le Tacon F."/>
            <person name="Lindquist E.A."/>
            <person name="Lipzen A."/>
            <person name="Malagnac F."/>
            <person name="Mello A."/>
            <person name="Molinier V."/>
            <person name="Miyauchi S."/>
            <person name="Poulain J."/>
            <person name="Riccioni C."/>
            <person name="Rubini A."/>
            <person name="Sitrit Y."/>
            <person name="Splivallo R."/>
            <person name="Traeger S."/>
            <person name="Wang M."/>
            <person name="Zifcakova L."/>
            <person name="Wipf D."/>
            <person name="Zambonelli A."/>
            <person name="Paolocci F."/>
            <person name="Nowrousian M."/>
            <person name="Ottonello S."/>
            <person name="Baldrian P."/>
            <person name="Spatafora J.W."/>
            <person name="Henrissat B."/>
            <person name="Nagy L.G."/>
            <person name="Aury J.M."/>
            <person name="Wincker P."/>
            <person name="Grigoriev I.V."/>
            <person name="Bonfante P."/>
            <person name="Martin F.M."/>
        </authorList>
    </citation>
    <scope>NUCLEOTIDE SEQUENCE [LARGE SCALE GENOMIC DNA]</scope>
    <source>
        <strain evidence="2 3">CCBAS932</strain>
    </source>
</reference>
<dbReference type="OrthoDB" id="10581652at2759"/>
<evidence type="ECO:0000313" key="3">
    <source>
        <dbReference type="Proteomes" id="UP000277580"/>
    </source>
</evidence>
<evidence type="ECO:0000313" key="2">
    <source>
        <dbReference type="EMBL" id="RPB07315.1"/>
    </source>
</evidence>
<evidence type="ECO:0000256" key="1">
    <source>
        <dbReference type="SAM" id="MobiDB-lite"/>
    </source>
</evidence>
<protein>
    <submittedName>
        <fullName evidence="2">Uncharacterized protein</fullName>
    </submittedName>
</protein>
<feature type="region of interest" description="Disordered" evidence="1">
    <location>
        <begin position="85"/>
        <end position="117"/>
    </location>
</feature>
<organism evidence="2 3">
    <name type="scientific">Morchella conica CCBAS932</name>
    <dbReference type="NCBI Taxonomy" id="1392247"/>
    <lineage>
        <taxon>Eukaryota</taxon>
        <taxon>Fungi</taxon>
        <taxon>Dikarya</taxon>
        <taxon>Ascomycota</taxon>
        <taxon>Pezizomycotina</taxon>
        <taxon>Pezizomycetes</taxon>
        <taxon>Pezizales</taxon>
        <taxon>Morchellaceae</taxon>
        <taxon>Morchella</taxon>
    </lineage>
</organism>
<keyword evidence="3" id="KW-1185">Reference proteome</keyword>
<sequence length="156" mass="17376">MRGRRRRRRRSRAEEEEEGCGSWVEMSSLFLSLAHLTCSPILSFDHGVLRMSPSSRLTNLCRTRAFFFFPSERFCQERATAAATSSRAGMQQPASQPGIDQQAAPLHQPVTSRSESVRPRSPVAVQCGEAAVSVWLLHLPLALRAVCVAHIQPTLF</sequence>
<gene>
    <name evidence="2" type="ORF">P167DRAFT_417450</name>
</gene>
<proteinExistence type="predicted"/>
<dbReference type="InParanoid" id="A0A3N4KNB4"/>
<dbReference type="EMBL" id="ML119187">
    <property type="protein sequence ID" value="RPB07315.1"/>
    <property type="molecule type" value="Genomic_DNA"/>
</dbReference>
<name>A0A3N4KNB4_9PEZI</name>
<accession>A0A3N4KNB4</accession>
<dbReference type="AlphaFoldDB" id="A0A3N4KNB4"/>
<dbReference type="Proteomes" id="UP000277580">
    <property type="component" value="Unassembled WGS sequence"/>
</dbReference>